<accession>A0A6J2VNP5</accession>
<dbReference type="InParanoid" id="A0A6J2VNP5"/>
<comment type="subunit">
    <text evidence="10">Microtubule inner protein component of sperm flagellar doublet microtubules.</text>
</comment>
<keyword evidence="7" id="KW-0206">Cytoskeleton</keyword>
<dbReference type="AlphaFoldDB" id="A0A6J2VNP5"/>
<dbReference type="FunCoup" id="A0A6J2VNP5">
    <property type="interactions" value="677"/>
</dbReference>
<dbReference type="GO" id="GO:0060294">
    <property type="term" value="P:cilium movement involved in cell motility"/>
    <property type="evidence" value="ECO:0007669"/>
    <property type="project" value="UniProtKB-UniRule"/>
</dbReference>
<dbReference type="PANTHER" id="PTHR19960:SF25">
    <property type="entry name" value="TEKTIN-1"/>
    <property type="match status" value="1"/>
</dbReference>
<comment type="subcellular location">
    <subcellularLocation>
        <location evidence="11">Cytoplasm</location>
        <location evidence="11">Cytoskeleton</location>
        <location evidence="11">Cilium axoneme</location>
    </subcellularLocation>
    <subcellularLocation>
        <location evidence="1">Cytoplasm</location>
        <location evidence="1">Cytoskeleton</location>
        <location evidence="1">Flagellum axoneme</location>
    </subcellularLocation>
</comment>
<evidence type="ECO:0000256" key="1">
    <source>
        <dbReference type="ARBA" id="ARBA00004611"/>
    </source>
</evidence>
<dbReference type="GO" id="GO:0005930">
    <property type="term" value="C:axoneme"/>
    <property type="evidence" value="ECO:0007669"/>
    <property type="project" value="UniProtKB-SubCell"/>
</dbReference>
<evidence type="ECO:0000256" key="9">
    <source>
        <dbReference type="ARBA" id="ARBA00045224"/>
    </source>
</evidence>
<dbReference type="GO" id="GO:0060271">
    <property type="term" value="P:cilium assembly"/>
    <property type="evidence" value="ECO:0007669"/>
    <property type="project" value="UniProtKB-UniRule"/>
</dbReference>
<dbReference type="Proteomes" id="UP000504632">
    <property type="component" value="Chromosome 6"/>
</dbReference>
<name>A0A6J2VNP5_CHACN</name>
<keyword evidence="8 11" id="KW-0966">Cell projection</keyword>
<dbReference type="PRINTS" id="PR00511">
    <property type="entry name" value="TEKTIN"/>
</dbReference>
<gene>
    <name evidence="14" type="primary">tekt1</name>
</gene>
<dbReference type="GO" id="GO:0005634">
    <property type="term" value="C:nucleus"/>
    <property type="evidence" value="ECO:0007669"/>
    <property type="project" value="TreeGrafter"/>
</dbReference>
<dbReference type="InterPro" id="IPR048256">
    <property type="entry name" value="Tektin-like"/>
</dbReference>
<proteinExistence type="inferred from homology"/>
<keyword evidence="13" id="KW-1185">Reference proteome</keyword>
<evidence type="ECO:0000256" key="12">
    <source>
        <dbReference type="SAM" id="Coils"/>
    </source>
</evidence>
<dbReference type="Pfam" id="PF03148">
    <property type="entry name" value="Tektin"/>
    <property type="match status" value="1"/>
</dbReference>
<evidence type="ECO:0000256" key="6">
    <source>
        <dbReference type="ARBA" id="ARBA00023069"/>
    </source>
</evidence>
<evidence type="ECO:0000256" key="7">
    <source>
        <dbReference type="ARBA" id="ARBA00023212"/>
    </source>
</evidence>
<keyword evidence="4 11" id="KW-0282">Flagellum</keyword>
<dbReference type="PANTHER" id="PTHR19960">
    <property type="entry name" value="TEKTIN"/>
    <property type="match status" value="1"/>
</dbReference>
<dbReference type="InterPro" id="IPR000435">
    <property type="entry name" value="Tektins"/>
</dbReference>
<organism evidence="13 14">
    <name type="scientific">Chanos chanos</name>
    <name type="common">Milkfish</name>
    <name type="synonym">Mugil chanos</name>
    <dbReference type="NCBI Taxonomy" id="29144"/>
    <lineage>
        <taxon>Eukaryota</taxon>
        <taxon>Metazoa</taxon>
        <taxon>Chordata</taxon>
        <taxon>Craniata</taxon>
        <taxon>Vertebrata</taxon>
        <taxon>Euteleostomi</taxon>
        <taxon>Actinopterygii</taxon>
        <taxon>Neopterygii</taxon>
        <taxon>Teleostei</taxon>
        <taxon>Ostariophysi</taxon>
        <taxon>Gonorynchiformes</taxon>
        <taxon>Chanidae</taxon>
        <taxon>Chanos</taxon>
    </lineage>
</organism>
<keyword evidence="5 12" id="KW-0175">Coiled coil</keyword>
<dbReference type="OrthoDB" id="10054259at2759"/>
<keyword evidence="3" id="KW-0963">Cytoplasm</keyword>
<evidence type="ECO:0000256" key="8">
    <source>
        <dbReference type="ARBA" id="ARBA00023273"/>
    </source>
</evidence>
<evidence type="ECO:0000256" key="11">
    <source>
        <dbReference type="RuleBase" id="RU367040"/>
    </source>
</evidence>
<dbReference type="GeneID" id="115814854"/>
<evidence type="ECO:0000313" key="13">
    <source>
        <dbReference type="Proteomes" id="UP000504632"/>
    </source>
</evidence>
<evidence type="ECO:0000256" key="4">
    <source>
        <dbReference type="ARBA" id="ARBA00022846"/>
    </source>
</evidence>
<dbReference type="RefSeq" id="XP_030633677.1">
    <property type="nucleotide sequence ID" value="XM_030777817.1"/>
</dbReference>
<comment type="function">
    <text evidence="9">Microtubule inner protein (MIP) part of the dynein-decorated doublet microtubules (DMTs) in cilia and flagellar axoneme. Forms filamentous polymers in the walls of ciliary and flagellar microtubules.</text>
</comment>
<evidence type="ECO:0000256" key="5">
    <source>
        <dbReference type="ARBA" id="ARBA00023054"/>
    </source>
</evidence>
<evidence type="ECO:0000256" key="3">
    <source>
        <dbReference type="ARBA" id="ARBA00022490"/>
    </source>
</evidence>
<comment type="similarity">
    <text evidence="2 11">Belongs to the tektin family.</text>
</comment>
<feature type="coiled-coil region" evidence="12">
    <location>
        <begin position="271"/>
        <end position="309"/>
    </location>
</feature>
<protein>
    <recommendedName>
        <fullName evidence="11">Tektin</fullName>
    </recommendedName>
</protein>
<evidence type="ECO:0000313" key="14">
    <source>
        <dbReference type="RefSeq" id="XP_030633677.1"/>
    </source>
</evidence>
<feature type="coiled-coil region" evidence="12">
    <location>
        <begin position="341"/>
        <end position="382"/>
    </location>
</feature>
<dbReference type="CTD" id="83659"/>
<keyword evidence="6 11" id="KW-0969">Cilium</keyword>
<reference evidence="14" key="1">
    <citation type="submission" date="2025-08" db="UniProtKB">
        <authorList>
            <consortium name="RefSeq"/>
        </authorList>
    </citation>
    <scope>IDENTIFICATION</scope>
</reference>
<sequence length="409" mass="47608">MSRLLEPPAKFLPPEWKYANQVHLRNAEAERARSERLTAECRRLIEESNKSAKRMQKDASKRLEQRIHDIKFWRQELDQKLEDMVQEIELLITFKRRVERALESCSEPLKVTLQCLEEREKRVGFDRVHDEVERELMKEKEVIEGVAALLQQTLEQITEQIRLNRSAKYHLEKDLRDKFQAEKIDDFCSILTSTSSSIEGQVNGNIDRNADLSTISTAVTREEWESFSDVNIYKTEKEKNNSLTLRALVESLLEQTAADMQRQNKATGIALERCIQETKIAKAQLEETLNKLLAEIASQQRNLEGLRVAISDKEGPQKVAQTRLNARSRRPTNELCHDLAHVRLLAEVEELTRHINRLRESLAKSELELRELTRNQLALEKEIQVKSHSLYIDEVICTQLRQPISIHNF</sequence>
<evidence type="ECO:0000256" key="2">
    <source>
        <dbReference type="ARBA" id="ARBA00007209"/>
    </source>
</evidence>
<dbReference type="GO" id="GO:0015630">
    <property type="term" value="C:microtubule cytoskeleton"/>
    <property type="evidence" value="ECO:0007669"/>
    <property type="project" value="UniProtKB-UniRule"/>
</dbReference>
<evidence type="ECO:0000256" key="10">
    <source>
        <dbReference type="ARBA" id="ARBA00046435"/>
    </source>
</evidence>